<dbReference type="EMBL" id="RQJO01000007">
    <property type="protein sequence ID" value="RRB07403.1"/>
    <property type="molecule type" value="Genomic_DNA"/>
</dbReference>
<gene>
    <name evidence="1" type="ORF">EHT25_06385</name>
</gene>
<dbReference type="InterPro" id="IPR003615">
    <property type="entry name" value="HNH_nuc"/>
</dbReference>
<evidence type="ECO:0008006" key="3">
    <source>
        <dbReference type="Google" id="ProtNLM"/>
    </source>
</evidence>
<sequence length="356" mass="41672">MKFVPRNEPEYFKDLNIDDKNYHKYFRQIRQDLIKEFNNKCGYCECDLNLTSLPNIDNFFPKSKFGKNAFEWESLILCCQVCNIRKANNFPTDDNENPLLINPSIEDPNEHIGLDVNSGLLTGFTEKGKVTISTLGLNRPELVELRRKSENVQQIQSIFPSINIEEDRKTIYQAFNENIKKILEVTSRLEDKSGEDKLIAYLLYANVITALETYLADVFVNTIFNNTLYLRKFVETYPRFKGNENAHKFTLSEIFTKYNKIEEIVTDEIIGIIYHNLQTIKPMFKDTFNVEFPKDMKKIFVAIQIRHDIVHRNGKTKMDKKTKVFAEHTIGKAEINDLIFETSKFVVEIDKQMMKL</sequence>
<reference evidence="1 2" key="1">
    <citation type="submission" date="2018-11" db="EMBL/GenBank/DDBJ databases">
        <authorList>
            <person name="Zhou Z."/>
            <person name="Wang G."/>
        </authorList>
    </citation>
    <scope>NUCLEOTIDE SEQUENCE [LARGE SCALE GENOMIC DNA]</scope>
    <source>
        <strain evidence="1 2">KCTC52004</strain>
    </source>
</reference>
<name>A0A3P1C2W8_9BACT</name>
<keyword evidence="2" id="KW-1185">Reference proteome</keyword>
<protein>
    <recommendedName>
        <fullName evidence="3">HNH endonuclease</fullName>
    </recommendedName>
</protein>
<dbReference type="AlphaFoldDB" id="A0A3P1C2W8"/>
<dbReference type="RefSeq" id="WP_124872393.1">
    <property type="nucleotide sequence ID" value="NZ_RQJO01000007.1"/>
</dbReference>
<evidence type="ECO:0000313" key="1">
    <source>
        <dbReference type="EMBL" id="RRB07403.1"/>
    </source>
</evidence>
<dbReference type="OrthoDB" id="1340280at2"/>
<organism evidence="1 2">
    <name type="scientific">Larkinella rosea</name>
    <dbReference type="NCBI Taxonomy" id="2025312"/>
    <lineage>
        <taxon>Bacteria</taxon>
        <taxon>Pseudomonadati</taxon>
        <taxon>Bacteroidota</taxon>
        <taxon>Cytophagia</taxon>
        <taxon>Cytophagales</taxon>
        <taxon>Spirosomataceae</taxon>
        <taxon>Larkinella</taxon>
    </lineage>
</organism>
<comment type="caution">
    <text evidence="1">The sequence shown here is derived from an EMBL/GenBank/DDBJ whole genome shotgun (WGS) entry which is preliminary data.</text>
</comment>
<evidence type="ECO:0000313" key="2">
    <source>
        <dbReference type="Proteomes" id="UP000271925"/>
    </source>
</evidence>
<dbReference type="CDD" id="cd00085">
    <property type="entry name" value="HNHc"/>
    <property type="match status" value="1"/>
</dbReference>
<dbReference type="Proteomes" id="UP000271925">
    <property type="component" value="Unassembled WGS sequence"/>
</dbReference>
<accession>A0A3P1C2W8</accession>
<proteinExistence type="predicted"/>
<dbReference type="Gene3D" id="1.10.30.50">
    <property type="match status" value="1"/>
</dbReference>